<gene>
    <name evidence="2" type="ORF">NA8A_10098</name>
</gene>
<dbReference type="PATRIC" id="fig|1231190.3.peg.2113"/>
<dbReference type="EMBL" id="AMSI01000006">
    <property type="protein sequence ID" value="EKF42405.1"/>
    <property type="molecule type" value="Genomic_DNA"/>
</dbReference>
<evidence type="ECO:0000259" key="1">
    <source>
        <dbReference type="Pfam" id="PF06527"/>
    </source>
</evidence>
<evidence type="ECO:0000313" key="2">
    <source>
        <dbReference type="EMBL" id="EKF42405.1"/>
    </source>
</evidence>
<dbReference type="eggNOG" id="ENOG502ZA2F">
    <property type="taxonomic scope" value="Bacteria"/>
</dbReference>
<sequence length="612" mass="68760">MNPVLGLSCDLAERETPTSFASRLAIRNNSGGAIEFCLDMGLEWNALIRGDASEIARLAELSGAHASTLQRFACRVVAGGRMRIGRETLIRGSIIRTRPRACPYCLRDSIAENGFAGAFCRADWRLVSNRTCELHHIPLLSLPSEQHSKENYDFAAIVRKHWPQITNIANIATDRAPSDLEHYLRKRLSGWRGEALIDRLSLPVVCKASETLGARVEFGTDLRFSDLSEPKLHVAGGTGFEILQAGADHLRGVLLDLKAEFAGRFAYHNRDLGMFFAWLNCHFRSSRDAKALADLVREHIVENYPLEPGVRILGRRIDNPRCYSLTRSRRSLGVRREKFARLIASTTAVSDDEANQPANLTQQQMEALQAKANDMMTIVEASCTLGCRYEQVVRFIRAGLLVQRRDKAAVPYLSRMEVEALVAPVRDLKAARPGPKLSPLASVYKATQASVHEIFHHFLEGRLTSARRDPTKTGIEALLLEPEEVMRCLAPPSAGDPPMAHVARQLRLDTRTIRYLEKRGELRIYSARHPYMRGQRCFVGAVELRRFQKEFITVGELSAILGILSGPLAIKLDAMGLRPRKVPRRVRRIYRRADIEQAFDLDLQRTSRTTLE</sequence>
<name>K2NSS4_9HYPH</name>
<evidence type="ECO:0000313" key="3">
    <source>
        <dbReference type="Proteomes" id="UP000007374"/>
    </source>
</evidence>
<comment type="caution">
    <text evidence="2">The sequence shown here is derived from an EMBL/GenBank/DDBJ whole genome shotgun (WGS) entry which is preliminary data.</text>
</comment>
<organism evidence="2 3">
    <name type="scientific">Nitratireductor indicus C115</name>
    <dbReference type="NCBI Taxonomy" id="1231190"/>
    <lineage>
        <taxon>Bacteria</taxon>
        <taxon>Pseudomonadati</taxon>
        <taxon>Pseudomonadota</taxon>
        <taxon>Alphaproteobacteria</taxon>
        <taxon>Hyphomicrobiales</taxon>
        <taxon>Phyllobacteriaceae</taxon>
        <taxon>Nitratireductor</taxon>
    </lineage>
</organism>
<accession>K2NSS4</accession>
<dbReference type="RefSeq" id="WP_009450355.1">
    <property type="nucleotide sequence ID" value="NZ_AMSI01000006.1"/>
</dbReference>
<proteinExistence type="predicted"/>
<dbReference type="STRING" id="721133.SAMN05216176_10651"/>
<keyword evidence="3" id="KW-1185">Reference proteome</keyword>
<reference evidence="2 3" key="1">
    <citation type="journal article" date="2012" name="J. Bacteriol.">
        <title>Genome Sequence of Nitratireductor indicus Type Strain C115.</title>
        <authorList>
            <person name="Lai Q."/>
            <person name="Li G."/>
            <person name="Yu Z."/>
            <person name="Shao Z."/>
        </authorList>
    </citation>
    <scope>NUCLEOTIDE SEQUENCE [LARGE SCALE GENOMIC DNA]</scope>
    <source>
        <strain evidence="2 3">C115</strain>
    </source>
</reference>
<protein>
    <recommendedName>
        <fullName evidence="1">TniQ domain-containing protein</fullName>
    </recommendedName>
</protein>
<dbReference type="Proteomes" id="UP000007374">
    <property type="component" value="Unassembled WGS sequence"/>
</dbReference>
<dbReference type="AlphaFoldDB" id="K2NSS4"/>
<feature type="domain" description="TniQ" evidence="1">
    <location>
        <begin position="10"/>
        <end position="139"/>
    </location>
</feature>
<dbReference type="OrthoDB" id="7595282at2"/>
<dbReference type="Pfam" id="PF06527">
    <property type="entry name" value="TniQ"/>
    <property type="match status" value="1"/>
</dbReference>
<dbReference type="InterPro" id="IPR009492">
    <property type="entry name" value="TniQ"/>
</dbReference>